<sequence>MAEKSSGVRELSVIGIGTSTPSIKSSSNLNLSASTVAVGATLSVGDTLQLVGVNTSLAGTAGTTGDIRMFHGAPFIHDGTAWREFYLKEGVPVTESADTEWDNVIYRNTFDSSFTDLKFGQTAYDTYLSDVVASPRKFGDKALRLRDGYIRYQHRSEYVFDGDWTIEGWIYFDTLPSGTASGGSGDGLITKQKTGNTTHWAINADLRNSGYVDFSWYNSFLHGSSYGGAGIGSVTNAEALHNWNHFALVRDSTNGSLHFYFNGVESVFTINDQVIDNNIVDYSDHDLWFGSSYYQGYWDGCFDDIRISTVARYTSVGISTTATFTPPTEPYPTTGTLSGPVDPPYFSAITEIADLSDVNGATPSNGQVLKWNGTQWAPATDLVGVGTTGVGIGLSDLSVTTNPVGTNALSYDDTTGTFTFTPTSLVGYATETYVDNAVSGIATTGYVDNAIVGFITSGASGAGLTALTGAAAGTYGDNGNSAQIVVDANGRITSITQVAITTDGAGVNVSGVSTFNDNVSFGSTILVDGAVNLAVNNATITGTAGSTGDIKMIGGAPFFYDGSSWREFALATGTPVTVAEDTEWDNVIFRNDFDTSLTDQKFSQAITDQTNSSLVTSPVKYGTQALRIQNGYVRYPHRSEYSFDGEWTIEGWMYWDALPTGAAASGSGDSFISKYTPGNTSHWAISADVRNSGYVDFSWFNSYLHGSSYGGAGIGSVTNAELLQTWNHFAVVREPDNGSIHFYFNGVESVFTINDQVIDNNIIDISNSYLYFGDSYHQNYFDGCFDDVRISNVARYTSVGISTTTTFTPPTQAYATSGTLTVTTDPPGDKYGEIGLGTSPTWTGTSGVTVSQQDQGEYRLTFTSSYTNADDYFVLTQPMDQGFAAYVGAARSTTHVDFTINRQSNNAGVDTGSLAVQVTNHP</sequence>
<dbReference type="EMBL" id="MK867354">
    <property type="protein sequence ID" value="QFG06494.1"/>
    <property type="molecule type" value="Genomic_DNA"/>
</dbReference>
<gene>
    <name evidence="1" type="ORF">SSCSM1_230</name>
</gene>
<dbReference type="Proteomes" id="UP000515683">
    <property type="component" value="Segment"/>
</dbReference>
<keyword evidence="2" id="KW-1185">Reference proteome</keyword>
<name>A0A6M2ZHS9_9CAUD</name>
<proteinExistence type="predicted"/>
<dbReference type="InterPro" id="IPR013320">
    <property type="entry name" value="ConA-like_dom_sf"/>
</dbReference>
<accession>A0A6M2ZHS9</accession>
<dbReference type="Gene3D" id="2.60.120.200">
    <property type="match status" value="2"/>
</dbReference>
<organism evidence="1 2">
    <name type="scientific">Synechococcus phage S-SCSM1</name>
    <dbReference type="NCBI Taxonomy" id="2588487"/>
    <lineage>
        <taxon>Viruses</taxon>
        <taxon>Duplodnaviria</taxon>
        <taxon>Heunggongvirae</taxon>
        <taxon>Uroviricota</taxon>
        <taxon>Caudoviricetes</taxon>
        <taxon>Pantevenvirales</taxon>
        <taxon>Kyanoviridae</taxon>
        <taxon>Zhoulongquanvirus</taxon>
        <taxon>Zhoulongquanvirus esscess</taxon>
    </lineage>
</organism>
<dbReference type="SUPFAM" id="SSF49899">
    <property type="entry name" value="Concanavalin A-like lectins/glucanases"/>
    <property type="match status" value="2"/>
</dbReference>
<protein>
    <submittedName>
        <fullName evidence="1">Concanavalin A-like lectin/glucanase</fullName>
    </submittedName>
</protein>
<reference evidence="1" key="1">
    <citation type="submission" date="2019-04" db="EMBL/GenBank/DDBJ databases">
        <title>Genomic and proteomic characterization of cyanophage S-SCSM1 provides new insights into understanding the viral gene diversity and phage-host interactions.</title>
        <authorList>
            <person name="Wang Q."/>
            <person name="Xu Y."/>
            <person name="Jiao N."/>
            <person name="Zhang R."/>
        </authorList>
    </citation>
    <scope>NUCLEOTIDE SEQUENCE [LARGE SCALE GENOMIC DNA]</scope>
</reference>
<evidence type="ECO:0000313" key="2">
    <source>
        <dbReference type="Proteomes" id="UP000515683"/>
    </source>
</evidence>
<evidence type="ECO:0000313" key="1">
    <source>
        <dbReference type="EMBL" id="QFG06494.1"/>
    </source>
</evidence>